<gene>
    <name evidence="1" type="ORF">SHI21_11155</name>
</gene>
<proteinExistence type="predicted"/>
<accession>A0ABU5VWM1</accession>
<dbReference type="Pfam" id="PF12441">
    <property type="entry name" value="CopG_antitoxin"/>
    <property type="match status" value="1"/>
</dbReference>
<comment type="caution">
    <text evidence="1">The sequence shown here is derived from an EMBL/GenBank/DDBJ whole genome shotgun (WGS) entry which is preliminary data.</text>
</comment>
<protein>
    <submittedName>
        <fullName evidence="1">CopG family antitoxin</fullName>
    </submittedName>
</protein>
<dbReference type="InterPro" id="IPR013321">
    <property type="entry name" value="Arc_rbn_hlx_hlx"/>
</dbReference>
<evidence type="ECO:0000313" key="2">
    <source>
        <dbReference type="Proteomes" id="UP001302274"/>
    </source>
</evidence>
<keyword evidence="2" id="KW-1185">Reference proteome</keyword>
<dbReference type="RefSeq" id="WP_323576665.1">
    <property type="nucleotide sequence ID" value="NZ_JAYGJQ010000002.1"/>
</dbReference>
<dbReference type="InterPro" id="IPR022148">
    <property type="entry name" value="CopG_antitoxin"/>
</dbReference>
<sequence>MKKTTTKKKATKVAKKVVAKKKLRPLDLSGDDPLDQDFSDVDFGGKWMTFSDLFEFEPKNKTITLRVPESMLESLKTIANKEKTDYQKLIREALAELISKRLKAA</sequence>
<dbReference type="Gene3D" id="1.10.1220.10">
    <property type="entry name" value="Met repressor-like"/>
    <property type="match status" value="1"/>
</dbReference>
<name>A0ABU5VWM1_9BACT</name>
<dbReference type="EMBL" id="JAYGJQ010000002">
    <property type="protein sequence ID" value="MEA9356768.1"/>
    <property type="molecule type" value="Genomic_DNA"/>
</dbReference>
<organism evidence="1 2">
    <name type="scientific">Bacteriovorax antarcticus</name>
    <dbReference type="NCBI Taxonomy" id="3088717"/>
    <lineage>
        <taxon>Bacteria</taxon>
        <taxon>Pseudomonadati</taxon>
        <taxon>Bdellovibrionota</taxon>
        <taxon>Bacteriovoracia</taxon>
        <taxon>Bacteriovoracales</taxon>
        <taxon>Bacteriovoracaceae</taxon>
        <taxon>Bacteriovorax</taxon>
    </lineage>
</organism>
<evidence type="ECO:0000313" key="1">
    <source>
        <dbReference type="EMBL" id="MEA9356768.1"/>
    </source>
</evidence>
<reference evidence="1 2" key="1">
    <citation type="submission" date="2023-11" db="EMBL/GenBank/DDBJ databases">
        <title>A Novel Polar Bacteriovorax (B. antarcticus) Isolated from the Biocrust in Antarctica.</title>
        <authorList>
            <person name="Mun W."/>
            <person name="Choi S.Y."/>
            <person name="Mitchell R.J."/>
        </authorList>
    </citation>
    <scope>NUCLEOTIDE SEQUENCE [LARGE SCALE GENOMIC DNA]</scope>
    <source>
        <strain evidence="1 2">PP10</strain>
    </source>
</reference>
<dbReference type="Proteomes" id="UP001302274">
    <property type="component" value="Unassembled WGS sequence"/>
</dbReference>